<dbReference type="InterPro" id="IPR011047">
    <property type="entry name" value="Quinoprotein_ADH-like_sf"/>
</dbReference>
<evidence type="ECO:0000256" key="1">
    <source>
        <dbReference type="ARBA" id="ARBA00001931"/>
    </source>
</evidence>
<dbReference type="SMART" id="SM00564">
    <property type="entry name" value="PQQ"/>
    <property type="match status" value="4"/>
</dbReference>
<feature type="transmembrane region" description="Helical" evidence="4">
    <location>
        <begin position="139"/>
        <end position="159"/>
    </location>
</feature>
<comment type="similarity">
    <text evidence="2">Belongs to the bacterial PQQ dehydrogenase family.</text>
</comment>
<reference evidence="6" key="1">
    <citation type="journal article" date="2014" name="Int. J. Syst. Evol. Microbiol.">
        <title>Complete genome sequence of Corynebacterium casei LMG S-19264T (=DSM 44701T), isolated from a smear-ripened cheese.</title>
        <authorList>
            <consortium name="US DOE Joint Genome Institute (JGI-PGF)"/>
            <person name="Walter F."/>
            <person name="Albersmeier A."/>
            <person name="Kalinowski J."/>
            <person name="Ruckert C."/>
        </authorList>
    </citation>
    <scope>NUCLEOTIDE SEQUENCE</scope>
    <source>
        <strain evidence="6">KCTC 32513</strain>
    </source>
</reference>
<keyword evidence="7" id="KW-1185">Reference proteome</keyword>
<dbReference type="SUPFAM" id="SSF50998">
    <property type="entry name" value="Quinoprotein alcohol dehydrogenase-like"/>
    <property type="match status" value="1"/>
</dbReference>
<evidence type="ECO:0000259" key="5">
    <source>
        <dbReference type="Pfam" id="PF01011"/>
    </source>
</evidence>
<evidence type="ECO:0000256" key="2">
    <source>
        <dbReference type="ARBA" id="ARBA00008156"/>
    </source>
</evidence>
<evidence type="ECO:0000256" key="3">
    <source>
        <dbReference type="ARBA" id="ARBA00023002"/>
    </source>
</evidence>
<reference evidence="6" key="2">
    <citation type="submission" date="2020-09" db="EMBL/GenBank/DDBJ databases">
        <authorList>
            <person name="Sun Q."/>
            <person name="Kim S."/>
        </authorList>
    </citation>
    <scope>NUCLEOTIDE SEQUENCE</scope>
    <source>
        <strain evidence="6">KCTC 32513</strain>
    </source>
</reference>
<dbReference type="CDD" id="cd10280">
    <property type="entry name" value="PQQ_mGDH"/>
    <property type="match status" value="1"/>
</dbReference>
<dbReference type="GO" id="GO:0008876">
    <property type="term" value="F:quinoprotein glucose dehydrogenase activity"/>
    <property type="evidence" value="ECO:0007669"/>
    <property type="project" value="TreeGrafter"/>
</dbReference>
<keyword evidence="4" id="KW-0472">Membrane</keyword>
<dbReference type="PANTHER" id="PTHR32303:SF4">
    <property type="entry name" value="QUINOPROTEIN GLUCOSE DEHYDROGENASE"/>
    <property type="match status" value="1"/>
</dbReference>
<organism evidence="6 7">
    <name type="scientific">Algimonas arctica</name>
    <dbReference type="NCBI Taxonomy" id="1479486"/>
    <lineage>
        <taxon>Bacteria</taxon>
        <taxon>Pseudomonadati</taxon>
        <taxon>Pseudomonadota</taxon>
        <taxon>Alphaproteobacteria</taxon>
        <taxon>Maricaulales</taxon>
        <taxon>Robiginitomaculaceae</taxon>
        <taxon>Algimonas</taxon>
    </lineage>
</organism>
<feature type="transmembrane region" description="Helical" evidence="4">
    <location>
        <begin position="86"/>
        <end position="102"/>
    </location>
</feature>
<protein>
    <submittedName>
        <fullName evidence="6">Glucose dehydrogenase</fullName>
    </submittedName>
</protein>
<feature type="domain" description="Pyrrolo-quinoline quinone repeat" evidence="5">
    <location>
        <begin position="190"/>
        <end position="800"/>
    </location>
</feature>
<feature type="transmembrane region" description="Helical" evidence="4">
    <location>
        <begin position="62"/>
        <end position="79"/>
    </location>
</feature>
<feature type="transmembrane region" description="Helical" evidence="4">
    <location>
        <begin position="114"/>
        <end position="132"/>
    </location>
</feature>
<evidence type="ECO:0000313" key="6">
    <source>
        <dbReference type="EMBL" id="GHB05056.1"/>
    </source>
</evidence>
<keyword evidence="3" id="KW-0560">Oxidoreductase</keyword>
<dbReference type="Pfam" id="PF01011">
    <property type="entry name" value="PQQ"/>
    <property type="match status" value="1"/>
</dbReference>
<dbReference type="NCBIfam" id="TIGR03074">
    <property type="entry name" value="PQQ_membr_DH"/>
    <property type="match status" value="1"/>
</dbReference>
<proteinExistence type="inferred from homology"/>
<dbReference type="Proteomes" id="UP000634004">
    <property type="component" value="Unassembled WGS sequence"/>
</dbReference>
<keyword evidence="4" id="KW-0812">Transmembrane</keyword>
<dbReference type="GO" id="GO:0016020">
    <property type="term" value="C:membrane"/>
    <property type="evidence" value="ECO:0007669"/>
    <property type="project" value="InterPro"/>
</dbReference>
<dbReference type="GO" id="GO:0048038">
    <property type="term" value="F:quinone binding"/>
    <property type="evidence" value="ECO:0007669"/>
    <property type="project" value="InterPro"/>
</dbReference>
<dbReference type="RefSeq" id="WP_233354199.1">
    <property type="nucleotide sequence ID" value="NZ_BMZH01000023.1"/>
</dbReference>
<comment type="caution">
    <text evidence="6">The sequence shown here is derived from an EMBL/GenBank/DDBJ whole genome shotgun (WGS) entry which is preliminary data.</text>
</comment>
<gene>
    <name evidence="6" type="primary">gcd</name>
    <name evidence="6" type="ORF">GCM10009069_29500</name>
</gene>
<dbReference type="Gene3D" id="2.140.10.10">
    <property type="entry name" value="Quinoprotein alcohol dehydrogenase-like superfamily"/>
    <property type="match status" value="2"/>
</dbReference>
<dbReference type="AlphaFoldDB" id="A0A8J3CUR3"/>
<sequence length="830" mass="89389">MTKMFSTSHATARPIWETSDGTHSFGTVVLRLLYGVMIIFSLGLGLTLVLGGSYLATLGGSWMYLLFGLGFLAAAVLFYKQRSAGVYILLFMALVSLVWGLIEADGNRWAMIPRLGIPFGFAAVGLILLPFLREVSLKMTALAAAVLVLTAVLATLIFVPDNTFENDSLMSEVNARTLSPVDADSLDRDWIAYGGTRGAVRYSSLASINPENVRDLDVAWTFNTGDMPEDPAHSKYGSEVTPLKVGNSIYICTPMNIIIALDPGTGVEKWRYDPGVSSNSIPYTAACRAVSYYKKSEALGPDGQSADFLQKEALATPRDTSADCAARIIGPTLDGRIIAVDAETGKPCSGFGTNGQIDMKIGMGEVKDGMVASTSPHTIINGVIVTNHQVKDNLDLNAPSGVIRGYSAETGELLWAWDMNASDMRSGPDDKGEYSRGTPNSWTISSGDPELGLVYVPLGNSAGDYVSYDRSDEELKYGTALVALDVFTGEPRWHFQTVKNDVWDYDLGSQASLVDFPTANGVVPALILPSKQGDIYVLDRRTGQSLFEVESRPVPQGGVEPWLRTETQPFSAYHTLAKDPLKPRDMWGMTMLDQLYCRIKFHQAVYDGIYTPPTAKTPWIQYPGYNGGSDWGGVAVDPKRGLIIANYNDMPNYNQLITKDQEIEGSGGGEMGPMEGATYGIQVNAGMRNTATQLLCKEPPYGGIRAIDMLTGETVWDRPLGTARGNGPWGIKSKLPFNIGTPNNGGSALTGSGLAFIGAATDDLVRAINVSTGETVWQSVLPGGGQAGPMTYEHEGRQYVVISAGGHHFMKTPISDAIVAYALPDDTKTP</sequence>
<dbReference type="InterPro" id="IPR018391">
    <property type="entry name" value="PQQ_b-propeller_rpt"/>
</dbReference>
<dbReference type="InterPro" id="IPR017511">
    <property type="entry name" value="PQQ_mDH"/>
</dbReference>
<accession>A0A8J3CUR3</accession>
<comment type="cofactor">
    <cofactor evidence="1">
        <name>pyrroloquinoline quinone</name>
        <dbReference type="ChEBI" id="CHEBI:58442"/>
    </cofactor>
</comment>
<evidence type="ECO:0000256" key="4">
    <source>
        <dbReference type="SAM" id="Phobius"/>
    </source>
</evidence>
<name>A0A8J3CUR3_9PROT</name>
<dbReference type="InterPro" id="IPR002372">
    <property type="entry name" value="PQQ_rpt_dom"/>
</dbReference>
<evidence type="ECO:0000313" key="7">
    <source>
        <dbReference type="Proteomes" id="UP000634004"/>
    </source>
</evidence>
<dbReference type="EMBL" id="BMZH01000023">
    <property type="protein sequence ID" value="GHB05056.1"/>
    <property type="molecule type" value="Genomic_DNA"/>
</dbReference>
<feature type="transmembrane region" description="Helical" evidence="4">
    <location>
        <begin position="32"/>
        <end position="56"/>
    </location>
</feature>
<dbReference type="PANTHER" id="PTHR32303">
    <property type="entry name" value="QUINOPROTEIN ALCOHOL DEHYDROGENASE (CYTOCHROME C)"/>
    <property type="match status" value="1"/>
</dbReference>
<keyword evidence="4" id="KW-1133">Transmembrane helix</keyword>